<accession>A0A1G7RV30</accession>
<feature type="domain" description="Pyrrolo-quinoline quinone repeat" evidence="5">
    <location>
        <begin position="165"/>
        <end position="283"/>
    </location>
</feature>
<comment type="subcellular location">
    <subcellularLocation>
        <location evidence="1">Membrane</location>
        <topology evidence="1">Single-pass membrane protein</topology>
    </subcellularLocation>
</comment>
<name>A0A1G7RV30_9EURY</name>
<keyword evidence="2" id="KW-0812">Transmembrane</keyword>
<sequence>MRPVTGVVLAGLVVVLAGIAVLTLGGGGTPDGQLTERWISDTARNNTVNHHAVGIGSDGEVIVAPVATIAADNSRLSPTSCSLNRLAPGDGGVGWQTTTPPADCFMHALTEPAIADVDGDGTTEVVAATIRNATIAYSAADGSEEFRVPLSTYGYSKPTIGNVTAASGPEIVTSDIDGHVVVAGGDGEVYWTRSLNETVWAAPAVGDIDADGQQEVVVGTNERTVALNADGSLAWTTDIAAEDLDVGQVDDEEAIEVFTASGSGVTAMDGADGGVDWTHEVRGGASLSLHAIGEAGKDGPLRVYFSEPGNIVGALDATSGEQAWSTRLGPEENTMTPAPVVGDLTGDGTAELVTVTNGGTITVLSPDSGSQLAVYQRDVPVWTFPTVADVTEDPGAEVFVIYGDGRITSLDYTEGS</sequence>
<dbReference type="EMBL" id="FNBK01000016">
    <property type="protein sequence ID" value="SDG14677.1"/>
    <property type="molecule type" value="Genomic_DNA"/>
</dbReference>
<dbReference type="STRING" id="660518.SAMN05216218_11647"/>
<feature type="domain" description="Pyrrolo-quinoline quinone repeat" evidence="5">
    <location>
        <begin position="311"/>
        <end position="415"/>
    </location>
</feature>
<organism evidence="6 7">
    <name type="scientific">Halorientalis regularis</name>
    <dbReference type="NCBI Taxonomy" id="660518"/>
    <lineage>
        <taxon>Archaea</taxon>
        <taxon>Methanobacteriati</taxon>
        <taxon>Methanobacteriota</taxon>
        <taxon>Stenosarchaea group</taxon>
        <taxon>Halobacteria</taxon>
        <taxon>Halobacteriales</taxon>
        <taxon>Haloarculaceae</taxon>
        <taxon>Halorientalis</taxon>
    </lineage>
</organism>
<keyword evidence="3" id="KW-1133">Transmembrane helix</keyword>
<dbReference type="InterPro" id="IPR011047">
    <property type="entry name" value="Quinoprotein_ADH-like_sf"/>
</dbReference>
<proteinExistence type="predicted"/>
<dbReference type="PANTHER" id="PTHR21419">
    <property type="match status" value="1"/>
</dbReference>
<evidence type="ECO:0000313" key="6">
    <source>
        <dbReference type="EMBL" id="SDG14677.1"/>
    </source>
</evidence>
<dbReference type="SUPFAM" id="SSF50998">
    <property type="entry name" value="Quinoprotein alcohol dehydrogenase-like"/>
    <property type="match status" value="1"/>
</dbReference>
<dbReference type="Gene3D" id="2.130.10.10">
    <property type="entry name" value="YVTN repeat-like/Quinoprotein amine dehydrogenase"/>
    <property type="match status" value="1"/>
</dbReference>
<reference evidence="7" key="1">
    <citation type="submission" date="2016-10" db="EMBL/GenBank/DDBJ databases">
        <authorList>
            <person name="Varghese N."/>
            <person name="Submissions S."/>
        </authorList>
    </citation>
    <scope>NUCLEOTIDE SEQUENCE [LARGE SCALE GENOMIC DNA]</scope>
    <source>
        <strain evidence="7">IBRC-M 10760</strain>
    </source>
</reference>
<evidence type="ECO:0000259" key="5">
    <source>
        <dbReference type="Pfam" id="PF13360"/>
    </source>
</evidence>
<gene>
    <name evidence="6" type="ORF">SAMN05216218_11647</name>
</gene>
<dbReference type="Gene3D" id="2.40.128.630">
    <property type="match status" value="1"/>
</dbReference>
<dbReference type="GO" id="GO:0016020">
    <property type="term" value="C:membrane"/>
    <property type="evidence" value="ECO:0007669"/>
    <property type="project" value="UniProtKB-SubCell"/>
</dbReference>
<dbReference type="InterPro" id="IPR015943">
    <property type="entry name" value="WD40/YVTN_repeat-like_dom_sf"/>
</dbReference>
<keyword evidence="4" id="KW-0472">Membrane</keyword>
<protein>
    <submittedName>
        <fullName evidence="6">Outer membrane protein assembly factor BamB, contains PQQ-like beta-propeller repeat</fullName>
    </submittedName>
</protein>
<evidence type="ECO:0000256" key="4">
    <source>
        <dbReference type="ARBA" id="ARBA00023136"/>
    </source>
</evidence>
<dbReference type="PANTHER" id="PTHR21419:SF23">
    <property type="entry name" value="PROTEIN DEFECTIVE IN EXINE FORMATION 1"/>
    <property type="match status" value="1"/>
</dbReference>
<dbReference type="RefSeq" id="WP_092694673.1">
    <property type="nucleotide sequence ID" value="NZ_FNBK01000016.1"/>
</dbReference>
<evidence type="ECO:0000313" key="7">
    <source>
        <dbReference type="Proteomes" id="UP000199076"/>
    </source>
</evidence>
<dbReference type="OrthoDB" id="221432at2157"/>
<dbReference type="AlphaFoldDB" id="A0A1G7RV30"/>
<dbReference type="Proteomes" id="UP000199076">
    <property type="component" value="Unassembled WGS sequence"/>
</dbReference>
<dbReference type="InterPro" id="IPR002372">
    <property type="entry name" value="PQQ_rpt_dom"/>
</dbReference>
<keyword evidence="7" id="KW-1185">Reference proteome</keyword>
<evidence type="ECO:0000256" key="2">
    <source>
        <dbReference type="ARBA" id="ARBA00022692"/>
    </source>
</evidence>
<evidence type="ECO:0000256" key="3">
    <source>
        <dbReference type="ARBA" id="ARBA00022989"/>
    </source>
</evidence>
<dbReference type="Pfam" id="PF13360">
    <property type="entry name" value="PQQ_2"/>
    <property type="match status" value="2"/>
</dbReference>
<dbReference type="InterPro" id="IPR045232">
    <property type="entry name" value="FAM234"/>
</dbReference>
<evidence type="ECO:0000256" key="1">
    <source>
        <dbReference type="ARBA" id="ARBA00004167"/>
    </source>
</evidence>